<dbReference type="PANTHER" id="PTHR48207:SF4">
    <property type="entry name" value="BLL6097 PROTEIN"/>
    <property type="match status" value="1"/>
</dbReference>
<dbReference type="Gene3D" id="3.40.50.10540">
    <property type="entry name" value="Crotonobetainyl-coa:carnitine coa-transferase, domain 1"/>
    <property type="match status" value="1"/>
</dbReference>
<sequence>MTTENGDKAPGPCAGLRVLEFATMVAGPFAGQMLADLGAEVIKIEPISGDPMRKGHPQHQGVAAGFALFNGGKRSMCIDLKSPSGQALARELALTADVLIENFRPGVMDGFRLGHETLCQANARLIYASINGFGVDGPYAARPAYDHVVQALSGTMPGIGSQDQPEPVRNSVVDKITAATAAQAILAALVHRERNGGKGQRVCVSLLDAYAAFMLPDLMVNHYFQTPSIGARALPNTYFPIRTSDGHVMGHIFTDEQFRNLCRMFDRLDLIDDPRFAGVKERRDHCEAMWDEIRHSARRLDTATVEQLAEKHSVPLGRVNDLAGFFADPQVRHNGTYSDDDDPLLGRVRQLRSPIRLALTPAASRRRPPLLGEDTSALLAGLGKTATQINQAFASRVVAGRMDEADAAGKSAVGAQA</sequence>
<dbReference type="Gene3D" id="3.30.1540.10">
    <property type="entry name" value="formyl-coa transferase, domain 3"/>
    <property type="match status" value="1"/>
</dbReference>
<evidence type="ECO:0000313" key="4">
    <source>
        <dbReference type="Proteomes" id="UP000008210"/>
    </source>
</evidence>
<dbReference type="KEGG" id="reh:H16_B1748"/>
<dbReference type="Proteomes" id="UP000008210">
    <property type="component" value="Chromosome 2"/>
</dbReference>
<dbReference type="EMBL" id="CP039288">
    <property type="protein sequence ID" value="QCC04362.1"/>
    <property type="molecule type" value="Genomic_DNA"/>
</dbReference>
<gene>
    <name evidence="2" type="ordered locus">H16_B1748</name>
    <name evidence="3" type="ORF">E6A55_28015</name>
</gene>
<keyword evidence="2" id="KW-0413">Isomerase</keyword>
<reference evidence="3 5" key="2">
    <citation type="submission" date="2019-04" db="EMBL/GenBank/DDBJ databases">
        <title>Long-read de novo sequencing of Cupriavidus necator H16.</title>
        <authorList>
            <person name="Little G.T."/>
            <person name="Ehsaan M."/>
            <person name="Arenas-Lopez C."/>
            <person name="Jawed K."/>
            <person name="Winzer K."/>
            <person name="Kovacs K."/>
            <person name="Malys N."/>
            <person name="Minton N.P."/>
        </authorList>
    </citation>
    <scope>NUCLEOTIDE SEQUENCE [LARGE SCALE GENOMIC DNA]</scope>
    <source>
        <strain evidence="3 5">H16</strain>
    </source>
</reference>
<evidence type="ECO:0000256" key="1">
    <source>
        <dbReference type="ARBA" id="ARBA00022679"/>
    </source>
</evidence>
<evidence type="ECO:0000313" key="2">
    <source>
        <dbReference type="EMBL" id="CAJ96530.1"/>
    </source>
</evidence>
<dbReference type="InterPro" id="IPR023606">
    <property type="entry name" value="CoA-Trfase_III_dom_1_sf"/>
</dbReference>
<dbReference type="RefSeq" id="WP_011617451.1">
    <property type="nucleotide sequence ID" value="NC_008314.1"/>
</dbReference>
<protein>
    <submittedName>
        <fullName evidence="2 3">CoA transferase</fullName>
        <ecNumber evidence="2">5.1.99.-</ecNumber>
    </submittedName>
</protein>
<evidence type="ECO:0000313" key="5">
    <source>
        <dbReference type="Proteomes" id="UP000296079"/>
    </source>
</evidence>
<evidence type="ECO:0000313" key="3">
    <source>
        <dbReference type="EMBL" id="QCC04362.1"/>
    </source>
</evidence>
<dbReference type="Proteomes" id="UP000296079">
    <property type="component" value="Chromosome 2"/>
</dbReference>
<dbReference type="InterPro" id="IPR050483">
    <property type="entry name" value="CoA-transferase_III_domain"/>
</dbReference>
<dbReference type="AlphaFoldDB" id="Q0K0E4"/>
<proteinExistence type="predicted"/>
<dbReference type="InterPro" id="IPR003673">
    <property type="entry name" value="CoA-Trfase_fam_III"/>
</dbReference>
<dbReference type="STRING" id="381666.H16_B1748"/>
<name>Q0K0E4_CUPNH</name>
<keyword evidence="1 2" id="KW-0808">Transferase</keyword>
<dbReference type="PANTHER" id="PTHR48207">
    <property type="entry name" value="SUCCINATE--HYDROXYMETHYLGLUTARATE COA-TRANSFERASE"/>
    <property type="match status" value="1"/>
</dbReference>
<dbReference type="OrthoDB" id="5294844at2"/>
<dbReference type="Pfam" id="PF02515">
    <property type="entry name" value="CoA_transf_3"/>
    <property type="match status" value="1"/>
</dbReference>
<dbReference type="EC" id="5.1.99.-" evidence="2"/>
<organism evidence="2 4">
    <name type="scientific">Cupriavidus necator (strain ATCC 17699 / DSM 428 / KCTC 22496 / NCIMB 10442 / H16 / Stanier 337)</name>
    <name type="common">Ralstonia eutropha</name>
    <dbReference type="NCBI Taxonomy" id="381666"/>
    <lineage>
        <taxon>Bacteria</taxon>
        <taxon>Pseudomonadati</taxon>
        <taxon>Pseudomonadota</taxon>
        <taxon>Betaproteobacteria</taxon>
        <taxon>Burkholderiales</taxon>
        <taxon>Burkholderiaceae</taxon>
        <taxon>Cupriavidus</taxon>
    </lineage>
</organism>
<dbReference type="GO" id="GO:0016853">
    <property type="term" value="F:isomerase activity"/>
    <property type="evidence" value="ECO:0007669"/>
    <property type="project" value="UniProtKB-KW"/>
</dbReference>
<dbReference type="EMBL" id="AM260480">
    <property type="protein sequence ID" value="CAJ96530.1"/>
    <property type="molecule type" value="Genomic_DNA"/>
</dbReference>
<reference evidence="2 4" key="1">
    <citation type="journal article" date="2006" name="Nat. Biotechnol.">
        <title>Genome sequence of the bioplastic-producing 'Knallgas' bacterium Ralstonia eutropha H16.</title>
        <authorList>
            <person name="Pohlmann A."/>
            <person name="Fricke W.F."/>
            <person name="Reinecke F."/>
            <person name="Kusian B."/>
            <person name="Liesegang H."/>
            <person name="Cramm R."/>
            <person name="Eitinger T."/>
            <person name="Ewering C."/>
            <person name="Potter M."/>
            <person name="Schwartz E."/>
            <person name="Strittmatter A."/>
            <person name="Voss I."/>
            <person name="Gottschalk G."/>
            <person name="Steinbuechel A."/>
            <person name="Friedrich B."/>
            <person name="Bowien B."/>
        </authorList>
    </citation>
    <scope>NUCLEOTIDE SEQUENCE [LARGE SCALE GENOMIC DNA]</scope>
    <source>
        <strain evidence="4">ATCC 17699 / DSM 428 / KCTC 22496 / NCIMB 10442 / H16 / Stanier 337</strain>
        <strain evidence="2">H16</strain>
    </source>
</reference>
<dbReference type="eggNOG" id="COG1804">
    <property type="taxonomic scope" value="Bacteria"/>
</dbReference>
<accession>Q0K0E4</accession>
<dbReference type="SUPFAM" id="SSF89796">
    <property type="entry name" value="CoA-transferase family III (CaiB/BaiF)"/>
    <property type="match status" value="1"/>
</dbReference>
<keyword evidence="4" id="KW-1185">Reference proteome</keyword>
<dbReference type="InterPro" id="IPR044855">
    <property type="entry name" value="CoA-Trfase_III_dom3_sf"/>
</dbReference>
<dbReference type="HOGENOM" id="CLU_033975_2_1_4"/>
<dbReference type="GO" id="GO:0008410">
    <property type="term" value="F:CoA-transferase activity"/>
    <property type="evidence" value="ECO:0007669"/>
    <property type="project" value="TreeGrafter"/>
</dbReference>